<evidence type="ECO:0000256" key="3">
    <source>
        <dbReference type="ARBA" id="ARBA00004613"/>
    </source>
</evidence>
<sequence length="495" mass="54141">MRSLSSFLLLLVLGAWTALVQAQLGQAIAELPACATTCLFTAVPQSSCSLLDQACICANEPLQAEITLCVKAGCTAKEQLHTLRVTSSMCGHEVRDRRQLLWILTIVLGCMSPVFVGTRLATRLFIAPNGTGWSLLSSDDWCIVATLAMGIPSTIVIATGLIPQGHLGMDIWMLEPATIENFGRYFYTVEVLYFAELMLLKMSLLFFYLRIFPSRGVRRILWATIIFNGVYGVAFVLVGIFQCNPISYFWTKWDGEHQGKCINVNAMAWSNAAISIALDLWMLAVPMWQLRTLRMHWKKKIGVGAMFVVGTLITVVSVLRLQSLVDFASSDNPTQTSWDVTFWSLLEIKVGIFCACMPTLRLLLVRIFPRLGGTTVATSSGYVKDSAGNRRRGGTGGGGASWPAKSDLSTSASASRSRTGTASNVLSRNDDDAFETAGQKSPPAQQAHEVGGIKYQRSYKVSYVEQGDEERLVQMQDLRPGSTHPPAAQAAGTAW</sequence>
<keyword evidence="14" id="KW-0479">Metal-binding</keyword>
<feature type="compositionally biased region" description="Low complexity" evidence="15">
    <location>
        <begin position="409"/>
        <end position="423"/>
    </location>
</feature>
<keyword evidence="12" id="KW-0449">Lipoprotein</keyword>
<feature type="binding site" description="axial binding residue" evidence="14">
    <location>
        <position position="52"/>
    </location>
    <ligand>
        <name>heme</name>
        <dbReference type="ChEBI" id="CHEBI:30413"/>
    </ligand>
    <ligandPart>
        <name>Fe</name>
        <dbReference type="ChEBI" id="CHEBI:18248"/>
    </ligandPart>
</feature>
<feature type="disulfide bond" evidence="14">
    <location>
        <begin position="48"/>
        <end position="55"/>
    </location>
</feature>
<feature type="domain" description="CFEM" evidence="18">
    <location>
        <begin position="6"/>
        <end position="122"/>
    </location>
</feature>
<dbReference type="SMART" id="SM00747">
    <property type="entry name" value="CFEM"/>
    <property type="match status" value="1"/>
</dbReference>
<dbReference type="Proteomes" id="UP000294847">
    <property type="component" value="Chromosome 3"/>
</dbReference>
<keyword evidence="7 16" id="KW-0812">Transmembrane</keyword>
<evidence type="ECO:0000256" key="5">
    <source>
        <dbReference type="ARBA" id="ARBA00022525"/>
    </source>
</evidence>
<keyword evidence="9 16" id="KW-1133">Transmembrane helix</keyword>
<comment type="subcellular location">
    <subcellularLocation>
        <location evidence="2">Membrane</location>
        <topology evidence="2">Lipid-anchor</topology>
        <topology evidence="2">GPI-anchor</topology>
    </subcellularLocation>
    <subcellularLocation>
        <location evidence="1">Membrane</location>
        <topology evidence="1">Multi-pass membrane protein</topology>
    </subcellularLocation>
    <subcellularLocation>
        <location evidence="3">Secreted</location>
    </subcellularLocation>
</comment>
<keyword evidence="6" id="KW-0336">GPI-anchor</keyword>
<feature type="transmembrane region" description="Helical" evidence="16">
    <location>
        <begin position="100"/>
        <end position="121"/>
    </location>
</feature>
<dbReference type="AlphaFoldDB" id="A0A4P7N6B0"/>
<proteinExistence type="inferred from homology"/>
<dbReference type="PANTHER" id="PTHR33048">
    <property type="entry name" value="PTH11-LIKE INTEGRAL MEMBRANE PROTEIN (AFU_ORTHOLOGUE AFUA_5G11245)"/>
    <property type="match status" value="1"/>
</dbReference>
<dbReference type="Pfam" id="PF20684">
    <property type="entry name" value="Fung_rhodopsin"/>
    <property type="match status" value="1"/>
</dbReference>
<keyword evidence="10 16" id="KW-0472">Membrane</keyword>
<evidence type="ECO:0000256" key="13">
    <source>
        <dbReference type="ARBA" id="ARBA00038359"/>
    </source>
</evidence>
<evidence type="ECO:0000256" key="15">
    <source>
        <dbReference type="SAM" id="MobiDB-lite"/>
    </source>
</evidence>
<feature type="disulfide bond" evidence="14">
    <location>
        <begin position="38"/>
        <end position="69"/>
    </location>
</feature>
<evidence type="ECO:0000256" key="9">
    <source>
        <dbReference type="ARBA" id="ARBA00022989"/>
    </source>
</evidence>
<gene>
    <name evidence="19" type="ORF">PoMZ_03069</name>
</gene>
<keyword evidence="5" id="KW-0964">Secreted</keyword>
<evidence type="ECO:0000259" key="18">
    <source>
        <dbReference type="PROSITE" id="PS52012"/>
    </source>
</evidence>
<feature type="transmembrane region" description="Helical" evidence="16">
    <location>
        <begin position="141"/>
        <end position="165"/>
    </location>
</feature>
<dbReference type="EMBL" id="CP034206">
    <property type="protein sequence ID" value="QBZ58128.1"/>
    <property type="molecule type" value="Genomic_DNA"/>
</dbReference>
<evidence type="ECO:0000256" key="8">
    <source>
        <dbReference type="ARBA" id="ARBA00022729"/>
    </source>
</evidence>
<organism evidence="19 20">
    <name type="scientific">Pyricularia oryzae</name>
    <name type="common">Rice blast fungus</name>
    <name type="synonym">Magnaporthe oryzae</name>
    <dbReference type="NCBI Taxonomy" id="318829"/>
    <lineage>
        <taxon>Eukaryota</taxon>
        <taxon>Fungi</taxon>
        <taxon>Dikarya</taxon>
        <taxon>Ascomycota</taxon>
        <taxon>Pezizomycotina</taxon>
        <taxon>Sordariomycetes</taxon>
        <taxon>Sordariomycetidae</taxon>
        <taxon>Magnaporthales</taxon>
        <taxon>Pyriculariaceae</taxon>
        <taxon>Pyricularia</taxon>
    </lineage>
</organism>
<keyword evidence="8 17" id="KW-0732">Signal</keyword>
<dbReference type="GO" id="GO:0098552">
    <property type="term" value="C:side of membrane"/>
    <property type="evidence" value="ECO:0007669"/>
    <property type="project" value="UniProtKB-KW"/>
</dbReference>
<evidence type="ECO:0000256" key="12">
    <source>
        <dbReference type="ARBA" id="ARBA00023288"/>
    </source>
</evidence>
<feature type="signal peptide" evidence="17">
    <location>
        <begin position="1"/>
        <end position="22"/>
    </location>
</feature>
<feature type="transmembrane region" description="Helical" evidence="16">
    <location>
        <begin position="302"/>
        <end position="322"/>
    </location>
</feature>
<dbReference type="GO" id="GO:0046872">
    <property type="term" value="F:metal ion binding"/>
    <property type="evidence" value="ECO:0007669"/>
    <property type="project" value="UniProtKB-UniRule"/>
</dbReference>
<evidence type="ECO:0000256" key="4">
    <source>
        <dbReference type="ARBA" id="ARBA00010031"/>
    </source>
</evidence>
<feature type="transmembrane region" description="Helical" evidence="16">
    <location>
        <begin position="220"/>
        <end position="241"/>
    </location>
</feature>
<dbReference type="PANTHER" id="PTHR33048:SF143">
    <property type="entry name" value="EXTRACELLULAR MEMBRANE PROTEIN CFEM DOMAIN-CONTAINING PROTEIN-RELATED"/>
    <property type="match status" value="1"/>
</dbReference>
<feature type="disulfide bond" evidence="14">
    <location>
        <begin position="34"/>
        <end position="74"/>
    </location>
</feature>
<keyword evidence="11 14" id="KW-1015">Disulfide bond</keyword>
<evidence type="ECO:0000256" key="16">
    <source>
        <dbReference type="SAM" id="Phobius"/>
    </source>
</evidence>
<evidence type="ECO:0000256" key="1">
    <source>
        <dbReference type="ARBA" id="ARBA00004141"/>
    </source>
</evidence>
<evidence type="ECO:0000313" key="19">
    <source>
        <dbReference type="EMBL" id="QBZ58128.1"/>
    </source>
</evidence>
<keyword evidence="14" id="KW-0349">Heme</keyword>
<feature type="transmembrane region" description="Helical" evidence="16">
    <location>
        <begin position="342"/>
        <end position="364"/>
    </location>
</feature>
<comment type="similarity">
    <text evidence="4">Belongs to the RBT5 family.</text>
</comment>
<feature type="transmembrane region" description="Helical" evidence="16">
    <location>
        <begin position="185"/>
        <end position="208"/>
    </location>
</feature>
<feature type="transmembrane region" description="Helical" evidence="16">
    <location>
        <begin position="272"/>
        <end position="290"/>
    </location>
</feature>
<dbReference type="InterPro" id="IPR052337">
    <property type="entry name" value="SAT4-like"/>
</dbReference>
<feature type="chain" id="PRO_5020422071" description="CFEM domain-containing protein" evidence="17">
    <location>
        <begin position="23"/>
        <end position="495"/>
    </location>
</feature>
<feature type="disulfide bond" evidence="14">
    <location>
        <begin position="57"/>
        <end position="90"/>
    </location>
</feature>
<protein>
    <recommendedName>
        <fullName evidence="18">CFEM domain-containing protein</fullName>
    </recommendedName>
</protein>
<evidence type="ECO:0000256" key="14">
    <source>
        <dbReference type="PROSITE-ProRule" id="PRU01356"/>
    </source>
</evidence>
<reference evidence="19 20" key="1">
    <citation type="journal article" date="2019" name="Mol. Biol. Evol.">
        <title>Blast fungal genomes show frequent chromosomal changes, gene gains and losses, and effector gene turnover.</title>
        <authorList>
            <person name="Gomez Luciano L.B."/>
            <person name="Jason Tsai I."/>
            <person name="Chuma I."/>
            <person name="Tosa Y."/>
            <person name="Chen Y.H."/>
            <person name="Li J.Y."/>
            <person name="Li M.Y."/>
            <person name="Jade Lu M.Y."/>
            <person name="Nakayashiki H."/>
            <person name="Li W.H."/>
        </authorList>
    </citation>
    <scope>NUCLEOTIDE SEQUENCE [LARGE SCALE GENOMIC DNA]</scope>
    <source>
        <strain evidence="19">MZ5-1-6</strain>
    </source>
</reference>
<name>A0A4P7N6B0_PYROR</name>
<feature type="region of interest" description="Disordered" evidence="15">
    <location>
        <begin position="382"/>
        <end position="449"/>
    </location>
</feature>
<dbReference type="PROSITE" id="PS52012">
    <property type="entry name" value="CFEM"/>
    <property type="match status" value="1"/>
</dbReference>
<evidence type="ECO:0000256" key="17">
    <source>
        <dbReference type="SAM" id="SignalP"/>
    </source>
</evidence>
<accession>A0A4P7N6B0</accession>
<evidence type="ECO:0000256" key="6">
    <source>
        <dbReference type="ARBA" id="ARBA00022622"/>
    </source>
</evidence>
<comment type="similarity">
    <text evidence="13">Belongs to the SAT4 family.</text>
</comment>
<evidence type="ECO:0000256" key="2">
    <source>
        <dbReference type="ARBA" id="ARBA00004589"/>
    </source>
</evidence>
<evidence type="ECO:0000313" key="20">
    <source>
        <dbReference type="Proteomes" id="UP000294847"/>
    </source>
</evidence>
<evidence type="ECO:0000256" key="7">
    <source>
        <dbReference type="ARBA" id="ARBA00022692"/>
    </source>
</evidence>
<evidence type="ECO:0000256" key="10">
    <source>
        <dbReference type="ARBA" id="ARBA00023136"/>
    </source>
</evidence>
<dbReference type="GO" id="GO:0005576">
    <property type="term" value="C:extracellular region"/>
    <property type="evidence" value="ECO:0007669"/>
    <property type="project" value="UniProtKB-SubCell"/>
</dbReference>
<dbReference type="InterPro" id="IPR008427">
    <property type="entry name" value="Extracellular_membr_CFEM_dom"/>
</dbReference>
<dbReference type="Pfam" id="PF05730">
    <property type="entry name" value="CFEM"/>
    <property type="match status" value="1"/>
</dbReference>
<evidence type="ECO:0000256" key="11">
    <source>
        <dbReference type="ARBA" id="ARBA00023157"/>
    </source>
</evidence>
<keyword evidence="14" id="KW-0408">Iron</keyword>
<keyword evidence="6" id="KW-0325">Glycoprotein</keyword>
<dbReference type="InterPro" id="IPR049326">
    <property type="entry name" value="Rhodopsin_dom_fungi"/>
</dbReference>